<dbReference type="GO" id="GO:0051539">
    <property type="term" value="F:4 iron, 4 sulfur cluster binding"/>
    <property type="evidence" value="ECO:0007669"/>
    <property type="project" value="UniProtKB-KW"/>
</dbReference>
<evidence type="ECO:0000256" key="5">
    <source>
        <dbReference type="ARBA" id="ARBA00023002"/>
    </source>
</evidence>
<keyword evidence="1" id="KW-0411">Iron-sulfur</keyword>
<keyword evidence="4" id="KW-0671">Queuosine biosynthesis</keyword>
<dbReference type="EMBL" id="UOEO01000005">
    <property type="protein sequence ID" value="VAW14170.1"/>
    <property type="molecule type" value="Genomic_DNA"/>
</dbReference>
<keyword evidence="2" id="KW-0963">Cytoplasm</keyword>
<dbReference type="Pfam" id="PF08331">
    <property type="entry name" value="QueG_DUF1730"/>
    <property type="match status" value="1"/>
</dbReference>
<dbReference type="NCBIfam" id="TIGR00276">
    <property type="entry name" value="tRNA epoxyqueuosine(34) reductase QueG"/>
    <property type="match status" value="1"/>
</dbReference>
<name>A0A3B0TBA3_9ZZZZ</name>
<evidence type="ECO:0000259" key="6">
    <source>
        <dbReference type="PROSITE" id="PS51379"/>
    </source>
</evidence>
<reference evidence="7" key="1">
    <citation type="submission" date="2018-06" db="EMBL/GenBank/DDBJ databases">
        <authorList>
            <person name="Zhirakovskaya E."/>
        </authorList>
    </citation>
    <scope>NUCLEOTIDE SEQUENCE</scope>
</reference>
<dbReference type="PANTHER" id="PTHR30002:SF4">
    <property type="entry name" value="EPOXYQUEUOSINE REDUCTASE"/>
    <property type="match status" value="1"/>
</dbReference>
<keyword evidence="1" id="KW-0479">Metal-binding</keyword>
<dbReference type="InterPro" id="IPR013542">
    <property type="entry name" value="QueG_DUF1730"/>
</dbReference>
<dbReference type="PANTHER" id="PTHR30002">
    <property type="entry name" value="EPOXYQUEUOSINE REDUCTASE"/>
    <property type="match status" value="1"/>
</dbReference>
<dbReference type="AlphaFoldDB" id="A0A3B0TBA3"/>
<evidence type="ECO:0000256" key="1">
    <source>
        <dbReference type="ARBA" id="ARBA00022485"/>
    </source>
</evidence>
<organism evidence="7">
    <name type="scientific">hydrothermal vent metagenome</name>
    <dbReference type="NCBI Taxonomy" id="652676"/>
    <lineage>
        <taxon>unclassified sequences</taxon>
        <taxon>metagenomes</taxon>
        <taxon>ecological metagenomes</taxon>
    </lineage>
</organism>
<keyword evidence="5 7" id="KW-0560">Oxidoreductase</keyword>
<evidence type="ECO:0000256" key="2">
    <source>
        <dbReference type="ARBA" id="ARBA00022490"/>
    </source>
</evidence>
<evidence type="ECO:0000256" key="3">
    <source>
        <dbReference type="ARBA" id="ARBA00022694"/>
    </source>
</evidence>
<sequence>MIKSRAANPANEQKLLNELQVRAEKLGFDVFGIVEANARPDLAEKLDRALKNNWHAAMNWMANSAERRQAPKKLWDGVNSIIMVGLSYAPERNPLADLKQKSHGNISVYARNRDYHDLIKGRLKEIAGLLARRTGEQVKVFVDTAPVMEKPLAASAGLGWQGKNSVLTSKKFGSWLFLGAIYTSAALTANEPHQDNCGTCTRCLDICPTNAFAGPYQLDARKCLAYYNNEHYGAIPVRFRGAMGNRIFGCDDCLAICPWNKFAAQTREAKLSARADLELPSLGTLCDMDENQFRQTFTASPVKRLGHARFLRNVLIALGNSCNGDLLGHAEARLGDERAIVRGAAIWAVRQLADQERVSLLADRYGRNETDPEVADEWIGNGQ</sequence>
<evidence type="ECO:0000313" key="7">
    <source>
        <dbReference type="EMBL" id="VAW14170.1"/>
    </source>
</evidence>
<feature type="domain" description="4Fe-4S ferredoxin-type" evidence="6">
    <location>
        <begin position="188"/>
        <end position="217"/>
    </location>
</feature>
<dbReference type="PROSITE" id="PS51379">
    <property type="entry name" value="4FE4S_FER_2"/>
    <property type="match status" value="1"/>
</dbReference>
<dbReference type="PROSITE" id="PS00198">
    <property type="entry name" value="4FE4S_FER_1"/>
    <property type="match status" value="1"/>
</dbReference>
<keyword evidence="1" id="KW-0408">Iron</keyword>
<accession>A0A3B0TBA3</accession>
<dbReference type="GO" id="GO:0008616">
    <property type="term" value="P:tRNA queuosine(34) biosynthetic process"/>
    <property type="evidence" value="ECO:0007669"/>
    <property type="project" value="UniProtKB-KW"/>
</dbReference>
<dbReference type="InterPro" id="IPR004453">
    <property type="entry name" value="QueG"/>
</dbReference>
<dbReference type="GO" id="GO:0052693">
    <property type="term" value="F:epoxyqueuosine reductase activity"/>
    <property type="evidence" value="ECO:0007669"/>
    <property type="project" value="UniProtKB-EC"/>
</dbReference>
<dbReference type="InterPro" id="IPR017896">
    <property type="entry name" value="4Fe4S_Fe-S-bd"/>
</dbReference>
<protein>
    <submittedName>
        <fullName evidence="7">Epoxyqueuosine reductase</fullName>
        <ecNumber evidence="7">1.17.99.6</ecNumber>
    </submittedName>
</protein>
<keyword evidence="3" id="KW-0819">tRNA processing</keyword>
<dbReference type="Pfam" id="PF13484">
    <property type="entry name" value="Fer4_16"/>
    <property type="match status" value="1"/>
</dbReference>
<keyword evidence="1" id="KW-0004">4Fe-4S</keyword>
<proteinExistence type="predicted"/>
<dbReference type="SUPFAM" id="SSF46548">
    <property type="entry name" value="alpha-helical ferredoxin"/>
    <property type="match status" value="1"/>
</dbReference>
<dbReference type="InterPro" id="IPR017900">
    <property type="entry name" value="4Fe4S_Fe_S_CS"/>
</dbReference>
<evidence type="ECO:0000256" key="4">
    <source>
        <dbReference type="ARBA" id="ARBA00022785"/>
    </source>
</evidence>
<gene>
    <name evidence="7" type="ORF">MNBD_ALPHA12-24</name>
</gene>
<dbReference type="EC" id="1.17.99.6" evidence="7"/>
<dbReference type="Gene3D" id="3.30.70.20">
    <property type="match status" value="1"/>
</dbReference>